<dbReference type="SUPFAM" id="SSF118215">
    <property type="entry name" value="Proton glutamate symport protein"/>
    <property type="match status" value="1"/>
</dbReference>
<feature type="transmembrane region" description="Helical" evidence="10">
    <location>
        <begin position="6"/>
        <end position="22"/>
    </location>
</feature>
<keyword evidence="4" id="KW-0813">Transport</keyword>
<evidence type="ECO:0000256" key="1">
    <source>
        <dbReference type="ARBA" id="ARBA00004141"/>
    </source>
</evidence>
<dbReference type="GO" id="GO:0015184">
    <property type="term" value="F:L-cystine transmembrane transporter activity"/>
    <property type="evidence" value="ECO:0007669"/>
    <property type="project" value="TreeGrafter"/>
</dbReference>
<dbReference type="FunFam" id="1.10.3860.10:FF:000004">
    <property type="entry name" value="L-cystine transporter tcyP"/>
    <property type="match status" value="1"/>
</dbReference>
<feature type="transmembrane region" description="Helical" evidence="10">
    <location>
        <begin position="72"/>
        <end position="93"/>
    </location>
</feature>
<comment type="caution">
    <text evidence="11">The sequence shown here is derived from an EMBL/GenBank/DDBJ whole genome shotgun (WGS) entry which is preliminary data.</text>
</comment>
<dbReference type="KEGG" id="suh:SAMSHR1132_03550"/>
<protein>
    <recommendedName>
        <fullName evidence="3">L-cystine uptake protein TcyP</fullName>
    </recommendedName>
    <alternativeName>
        <fullName evidence="9">Transporter of cystine TcyP</fullName>
    </alternativeName>
</protein>
<sequence>MNTFLTVVNIVALVIFIIVLHLMARKHVSFAKRVFTALGIGIVFGVLLHLVYGTNSNIITSTSDWYNIVGQGYVALLQMIVMPLIFISIVAAFTKIQIGEKFAKIGSFIFMFLIGTVTIAAIVGVVYALLFGLDASTINLGNAEQARGSEIAKQAKDLTAHTLPQQILELLPKNPFLDFTGQRATSTIAVVIFASFVGFAYLRVARKQPEHGELLKRAIDAIYSLVMAIVTFVLRLTPYGVLAIMANTLSTSDFGAIWTLGKFLIASYAALITMYIIHLIILSVLGISPIRYVKKTLEVLIFAFTSRSSAGALPLNVQTQTRRLGVPEGIANFAATFGLSIGQNGCAGIYPAMLAIMVAPVANVEIDLQFIVTLIAVVIISSFGVAGVGGGATFASILVLSTLNLPVALAGVLISVEPLIDMGRTALNVNDAMLAGTGTAKLTKHWDKDTFESNDDAALTSH</sequence>
<evidence type="ECO:0000256" key="7">
    <source>
        <dbReference type="ARBA" id="ARBA00022989"/>
    </source>
</evidence>
<comment type="subcellular location">
    <subcellularLocation>
        <location evidence="1">Membrane</location>
        <topology evidence="1">Multi-pass membrane protein</topology>
    </subcellularLocation>
</comment>
<feature type="transmembrane region" description="Helical" evidence="10">
    <location>
        <begin position="394"/>
        <end position="416"/>
    </location>
</feature>
<feature type="transmembrane region" description="Helical" evidence="10">
    <location>
        <begin position="184"/>
        <end position="202"/>
    </location>
</feature>
<dbReference type="PANTHER" id="PTHR42865">
    <property type="entry name" value="PROTON/GLUTAMATE-ASPARTATE SYMPORTER"/>
    <property type="match status" value="1"/>
</dbReference>
<feature type="transmembrane region" description="Helical" evidence="10">
    <location>
        <begin position="105"/>
        <end position="130"/>
    </location>
</feature>
<dbReference type="GeneID" id="66838690"/>
<keyword evidence="8 10" id="KW-0472">Membrane</keyword>
<evidence type="ECO:0000256" key="5">
    <source>
        <dbReference type="ARBA" id="ARBA00022692"/>
    </source>
</evidence>
<proteinExistence type="inferred from homology"/>
<keyword evidence="7 10" id="KW-1133">Transmembrane helix</keyword>
<dbReference type="InterPro" id="IPR001991">
    <property type="entry name" value="Na-dicarboxylate_symporter"/>
</dbReference>
<name>A0A7U7JSI4_9STAP</name>
<dbReference type="Gene3D" id="1.10.3860.10">
    <property type="entry name" value="Sodium:dicarboxylate symporter"/>
    <property type="match status" value="1"/>
</dbReference>
<dbReference type="GO" id="GO:0015293">
    <property type="term" value="F:symporter activity"/>
    <property type="evidence" value="ECO:0007669"/>
    <property type="project" value="InterPro"/>
</dbReference>
<dbReference type="PRINTS" id="PR00173">
    <property type="entry name" value="EDTRNSPORT"/>
</dbReference>
<gene>
    <name evidence="11" type="primary">tcyP</name>
    <name evidence="11" type="ORF">BN1326_30253</name>
</gene>
<feature type="transmembrane region" description="Helical" evidence="10">
    <location>
        <begin position="265"/>
        <end position="287"/>
    </location>
</feature>
<evidence type="ECO:0000256" key="2">
    <source>
        <dbReference type="ARBA" id="ARBA00006148"/>
    </source>
</evidence>
<keyword evidence="12" id="KW-1185">Reference proteome</keyword>
<comment type="similarity">
    <text evidence="2">Belongs to the dicarboxylate/amino acid:cation symporter (DAACS) (TC 2.A.23) family.</text>
</comment>
<evidence type="ECO:0000256" key="8">
    <source>
        <dbReference type="ARBA" id="ARBA00023136"/>
    </source>
</evidence>
<reference evidence="11 12" key="1">
    <citation type="submission" date="2015-04" db="EMBL/GenBank/DDBJ databases">
        <authorList>
            <person name="Cao L."/>
            <person name="Gao C.H."/>
        </authorList>
    </citation>
    <scope>NUCLEOTIDE SEQUENCE [LARGE SCALE GENOMIC DNA]</scope>
    <source>
        <strain evidence="11 12">SH3</strain>
    </source>
</reference>
<evidence type="ECO:0000256" key="3">
    <source>
        <dbReference type="ARBA" id="ARBA00022031"/>
    </source>
</evidence>
<organism evidence="11 12">
    <name type="scientific">Staphylococcus argenteus</name>
    <dbReference type="NCBI Taxonomy" id="985002"/>
    <lineage>
        <taxon>Bacteria</taxon>
        <taxon>Bacillati</taxon>
        <taxon>Bacillota</taxon>
        <taxon>Bacilli</taxon>
        <taxon>Bacillales</taxon>
        <taxon>Staphylococcaceae</taxon>
        <taxon>Staphylococcus</taxon>
    </lineage>
</organism>
<feature type="transmembrane region" description="Helical" evidence="10">
    <location>
        <begin position="34"/>
        <end position="52"/>
    </location>
</feature>
<dbReference type="RefSeq" id="WP_001091366.1">
    <property type="nucleotide sequence ID" value="NC_016941.1"/>
</dbReference>
<dbReference type="PANTHER" id="PTHR42865:SF5">
    <property type="entry name" value="L-CYSTINE TRANSPORTER TCYP"/>
    <property type="match status" value="1"/>
</dbReference>
<dbReference type="EMBL" id="CVOU01000015">
    <property type="protein sequence ID" value="CRI21468.1"/>
    <property type="molecule type" value="Genomic_DNA"/>
</dbReference>
<feature type="transmembrane region" description="Helical" evidence="10">
    <location>
        <begin position="370"/>
        <end position="388"/>
    </location>
</feature>
<accession>A0A7U7JSI4</accession>
<keyword evidence="6" id="KW-0029">Amino-acid transport</keyword>
<evidence type="ECO:0000313" key="12">
    <source>
        <dbReference type="Proteomes" id="UP000236509"/>
    </source>
</evidence>
<dbReference type="InterPro" id="IPR036458">
    <property type="entry name" value="Na:dicarbo_symporter_sf"/>
</dbReference>
<evidence type="ECO:0000256" key="6">
    <source>
        <dbReference type="ARBA" id="ARBA00022970"/>
    </source>
</evidence>
<feature type="transmembrane region" description="Helical" evidence="10">
    <location>
        <begin position="222"/>
        <end position="245"/>
    </location>
</feature>
<dbReference type="Pfam" id="PF00375">
    <property type="entry name" value="SDF"/>
    <property type="match status" value="1"/>
</dbReference>
<evidence type="ECO:0000256" key="10">
    <source>
        <dbReference type="SAM" id="Phobius"/>
    </source>
</evidence>
<dbReference type="AlphaFoldDB" id="A0A7U7JSI4"/>
<keyword evidence="5 10" id="KW-0812">Transmembrane</keyword>
<evidence type="ECO:0000313" key="11">
    <source>
        <dbReference type="EMBL" id="CRI21468.1"/>
    </source>
</evidence>
<evidence type="ECO:0000256" key="4">
    <source>
        <dbReference type="ARBA" id="ARBA00022448"/>
    </source>
</evidence>
<dbReference type="GO" id="GO:0005886">
    <property type="term" value="C:plasma membrane"/>
    <property type="evidence" value="ECO:0007669"/>
    <property type="project" value="TreeGrafter"/>
</dbReference>
<evidence type="ECO:0000256" key="9">
    <source>
        <dbReference type="ARBA" id="ARBA00031293"/>
    </source>
</evidence>
<dbReference type="Proteomes" id="UP000236509">
    <property type="component" value="Unassembled WGS sequence"/>
</dbReference>